<name>A0A7K3LL71_9ACTN</name>
<keyword evidence="2" id="KW-0223">Dioxygenase</keyword>
<organism evidence="2 3">
    <name type="scientific">Gordonia desulfuricans</name>
    <dbReference type="NCBI Taxonomy" id="89051"/>
    <lineage>
        <taxon>Bacteria</taxon>
        <taxon>Bacillati</taxon>
        <taxon>Actinomycetota</taxon>
        <taxon>Actinomycetes</taxon>
        <taxon>Mycobacteriales</taxon>
        <taxon>Gordoniaceae</taxon>
        <taxon>Gordonia</taxon>
    </lineage>
</organism>
<evidence type="ECO:0000256" key="1">
    <source>
        <dbReference type="SAM" id="MobiDB-lite"/>
    </source>
</evidence>
<protein>
    <submittedName>
        <fullName evidence="2">Intradiol ring-cleavage dioxygenase</fullName>
    </submittedName>
</protein>
<keyword evidence="2" id="KW-0560">Oxidoreductase</keyword>
<dbReference type="SUPFAM" id="SSF49482">
    <property type="entry name" value="Aromatic compound dioxygenase"/>
    <property type="match status" value="2"/>
</dbReference>
<dbReference type="Gene3D" id="2.60.130.10">
    <property type="entry name" value="Aromatic compound dioxygenase"/>
    <property type="match status" value="2"/>
</dbReference>
<feature type="region of interest" description="Disordered" evidence="1">
    <location>
        <begin position="158"/>
        <end position="228"/>
    </location>
</feature>
<dbReference type="GO" id="GO:0008199">
    <property type="term" value="F:ferric iron binding"/>
    <property type="evidence" value="ECO:0007669"/>
    <property type="project" value="InterPro"/>
</dbReference>
<accession>A0A7K3LL71</accession>
<dbReference type="GO" id="GO:0016702">
    <property type="term" value="F:oxidoreductase activity, acting on single donors with incorporation of molecular oxygen, incorporation of two atoms of oxygen"/>
    <property type="evidence" value="ECO:0007669"/>
    <property type="project" value="InterPro"/>
</dbReference>
<comment type="caution">
    <text evidence="2">The sequence shown here is derived from an EMBL/GenBank/DDBJ whole genome shotgun (WGS) entry which is preliminary data.</text>
</comment>
<dbReference type="PANTHER" id="PTHR34315">
    <property type="match status" value="1"/>
</dbReference>
<keyword evidence="3" id="KW-1185">Reference proteome</keyword>
<dbReference type="PROSITE" id="PS51318">
    <property type="entry name" value="TAT"/>
    <property type="match status" value="1"/>
</dbReference>
<evidence type="ECO:0000313" key="2">
    <source>
        <dbReference type="EMBL" id="NDK88791.1"/>
    </source>
</evidence>
<dbReference type="Proteomes" id="UP000466307">
    <property type="component" value="Unassembled WGS sequence"/>
</dbReference>
<dbReference type="EMBL" id="JAADZU010000009">
    <property type="protein sequence ID" value="NDK88791.1"/>
    <property type="molecule type" value="Genomic_DNA"/>
</dbReference>
<sequence>MTANPDSPRSTRRFPSRRSVLAGTGSLSIAGLLAACGVGSSDDDSASSASSSASSGSVAASASVTAADREILDGLLAKSPACPLSKDVTEGPYWFDVDRIRSDIREDRQGVPLELALRVVDLENCTADGDGTPIRDAVVEIWHCDALGIYSGFEATSSQPNGGLGAPGGDGAPPAPPSGAPGGPQPRDGGAPQMPDSGVADSDGSYSEGEPQSKTTDSEKHLRGAQPTDQNGMVYFTSIFPGWYFSRTVHIHVRVHINRKEVLTTQLYFDDELSNKIYSTTAPYNTHTNRDTTNATDHIFDATGLLQASQAGGKVYAAINLGVDT</sequence>
<reference evidence="2 3" key="1">
    <citation type="submission" date="2020-01" db="EMBL/GenBank/DDBJ databases">
        <title>Investigation of new actinobacteria for the biodesulphurisation of diesel fuel.</title>
        <authorList>
            <person name="Athi Narayanan S.M."/>
        </authorList>
    </citation>
    <scope>NUCLEOTIDE SEQUENCE [LARGE SCALE GENOMIC DNA]</scope>
    <source>
        <strain evidence="2 3">213E</strain>
    </source>
</reference>
<dbReference type="CDD" id="cd03457">
    <property type="entry name" value="intradiol_dioxygenase_like"/>
    <property type="match status" value="1"/>
</dbReference>
<evidence type="ECO:0000313" key="3">
    <source>
        <dbReference type="Proteomes" id="UP000466307"/>
    </source>
</evidence>
<dbReference type="InterPro" id="IPR015889">
    <property type="entry name" value="Intradiol_dOase_core"/>
</dbReference>
<feature type="compositionally biased region" description="Gly residues" evidence="1">
    <location>
        <begin position="162"/>
        <end position="171"/>
    </location>
</feature>
<gene>
    <name evidence="2" type="ORF">GYA93_04240</name>
</gene>
<dbReference type="PANTHER" id="PTHR34315:SF1">
    <property type="entry name" value="INTRADIOL RING-CLEAVAGE DIOXYGENASES DOMAIN-CONTAINING PROTEIN-RELATED"/>
    <property type="match status" value="1"/>
</dbReference>
<dbReference type="AlphaFoldDB" id="A0A7K3LL71"/>
<proteinExistence type="predicted"/>
<dbReference type="InterPro" id="IPR006311">
    <property type="entry name" value="TAT_signal"/>
</dbReference>